<feature type="domain" description="Ribosome maturation protein SDO1/SBDS N-terminal" evidence="1">
    <location>
        <begin position="8"/>
        <end position="99"/>
    </location>
</feature>
<keyword evidence="3" id="KW-1185">Reference proteome</keyword>
<accession>A0A370PFV6</accession>
<sequence length="114" mass="12991">MAHGNRTQSKVFYKGRTEDFVIMVEDATAVREWRRDNSTPLAQVLDGWKIFTSHQHGPQGIHNEASRATIQHEFGTSNDDEAIFTILNEGEIQENINTERRGIKNESQGPRGIR</sequence>
<organism evidence="2 3">
    <name type="scientific">Aspergillus phoenicis ATCC 13157</name>
    <dbReference type="NCBI Taxonomy" id="1353007"/>
    <lineage>
        <taxon>Eukaryota</taxon>
        <taxon>Fungi</taxon>
        <taxon>Dikarya</taxon>
        <taxon>Ascomycota</taxon>
        <taxon>Pezizomycotina</taxon>
        <taxon>Eurotiomycetes</taxon>
        <taxon>Eurotiomycetidae</taxon>
        <taxon>Eurotiales</taxon>
        <taxon>Aspergillaceae</taxon>
        <taxon>Aspergillus</taxon>
    </lineage>
</organism>
<dbReference type="Pfam" id="PF01172">
    <property type="entry name" value="SBDS_N"/>
    <property type="match status" value="1"/>
</dbReference>
<dbReference type="EMBL" id="KZ851856">
    <property type="protein sequence ID" value="RDK41068.1"/>
    <property type="molecule type" value="Genomic_DNA"/>
</dbReference>
<name>A0A370PFV6_ASPPH</name>
<dbReference type="SUPFAM" id="SSF89895">
    <property type="entry name" value="FYSH domain"/>
    <property type="match status" value="1"/>
</dbReference>
<dbReference type="PANTHER" id="PTHR10927">
    <property type="entry name" value="RIBOSOME MATURATION PROTEIN SBDS"/>
    <property type="match status" value="1"/>
</dbReference>
<evidence type="ECO:0000259" key="1">
    <source>
        <dbReference type="Pfam" id="PF01172"/>
    </source>
</evidence>
<gene>
    <name evidence="2" type="ORF">M752DRAFT_236140</name>
</gene>
<dbReference type="AlphaFoldDB" id="A0A370PFV6"/>
<evidence type="ECO:0000313" key="3">
    <source>
        <dbReference type="Proteomes" id="UP000254937"/>
    </source>
</evidence>
<dbReference type="Gene3D" id="3.30.1250.10">
    <property type="entry name" value="Ribosome maturation protein SBDS, N-terminal domain"/>
    <property type="match status" value="1"/>
</dbReference>
<reference evidence="2 3" key="1">
    <citation type="submission" date="2018-07" db="EMBL/GenBank/DDBJ databases">
        <title>Section-level genome sequencing of Aspergillus section Nigri to investigate inter- and intra-species variation.</title>
        <authorList>
            <consortium name="DOE Joint Genome Institute"/>
            <person name="Vesth T.C."/>
            <person name="Nybo J.L."/>
            <person name="Theobald S."/>
            <person name="Frisvad J.C."/>
            <person name="Larsen T.O."/>
            <person name="Nielsen K.F."/>
            <person name="Hoof J.B."/>
            <person name="Brandl J."/>
            <person name="Salamov A."/>
            <person name="Riley R."/>
            <person name="Gladden J.M."/>
            <person name="Phatale P."/>
            <person name="Nielsen M.T."/>
            <person name="Lyhne E.K."/>
            <person name="Kogle M.E."/>
            <person name="Strasser K."/>
            <person name="McDonnell E."/>
            <person name="Barry K."/>
            <person name="Clum A."/>
            <person name="Chen C."/>
            <person name="Nolan M."/>
            <person name="Sandor L."/>
            <person name="Kuo A."/>
            <person name="Lipzen A."/>
            <person name="Hainaut M."/>
            <person name="Drula E."/>
            <person name="Tsang A."/>
            <person name="Magnuson J.K."/>
            <person name="Henrissat B."/>
            <person name="Wiebenga A."/>
            <person name="Simmons B.A."/>
            <person name="Makela M.R."/>
            <person name="De vries R.P."/>
            <person name="Grigoriev I.V."/>
            <person name="Mortensen U.H."/>
            <person name="Baker S.E."/>
            <person name="Andersen M.R."/>
        </authorList>
    </citation>
    <scope>NUCLEOTIDE SEQUENCE [LARGE SCALE GENOMIC DNA]</scope>
    <source>
        <strain evidence="2 3">ATCC 13157</strain>
    </source>
</reference>
<dbReference type="InterPro" id="IPR036786">
    <property type="entry name" value="Ribosome_mat_SBDS_N_sf"/>
</dbReference>
<evidence type="ECO:0000313" key="2">
    <source>
        <dbReference type="EMBL" id="RDK41068.1"/>
    </source>
</evidence>
<proteinExistence type="predicted"/>
<dbReference type="InterPro" id="IPR039100">
    <property type="entry name" value="Sdo1/SBDS-like"/>
</dbReference>
<dbReference type="Proteomes" id="UP000254937">
    <property type="component" value="Unassembled WGS sequence"/>
</dbReference>
<dbReference type="PANTHER" id="PTHR10927:SF2">
    <property type="entry name" value="RESTRICTION OF TELOMERE CAPPING PROTEIN 3"/>
    <property type="match status" value="1"/>
</dbReference>
<dbReference type="InterPro" id="IPR019783">
    <property type="entry name" value="SDO1/SBDS_N"/>
</dbReference>
<protein>
    <submittedName>
        <fullName evidence="2">DUF1960-domain-containing protein</fullName>
    </submittedName>
</protein>